<dbReference type="PANTHER" id="PTHR11060">
    <property type="entry name" value="PROTEIN MEMO1"/>
    <property type="match status" value="1"/>
</dbReference>
<sequence length="267" mass="28606">MDRSYIVGGKFYPGTRPAWETEVRNYLEPRNIQAEQALLAMVPHAGYAYSGAIAGKTLSAVSVPETILLLGPNHTGLGASFAVWPSGRWILPGAYLNVDTRLAQSIIDSTPATADHQAHNQEHSLEVILPFLYVLNPDLRIVPMAVSETKLDNLLSIGQDLAGVLSKWTTPVLIVVSSDMSHFISAEQAKYQDDLALSAILELDPVKFYLTVRSGNISMCGVLPMTIGLTIVNSMGGSQAKIIAYGTSGDVSGEFSQVVGYAGVVIT</sequence>
<accession>A0A1G6AUR5</accession>
<dbReference type="AlphaFoldDB" id="A0A1G6AUR5"/>
<dbReference type="CDD" id="cd07361">
    <property type="entry name" value="MEMO_like"/>
    <property type="match status" value="1"/>
</dbReference>
<dbReference type="STRING" id="617002.SAMN05660653_00576"/>
<dbReference type="InterPro" id="IPR002737">
    <property type="entry name" value="MEMO1_fam"/>
</dbReference>
<keyword evidence="4" id="KW-1185">Reference proteome</keyword>
<evidence type="ECO:0000256" key="2">
    <source>
        <dbReference type="HAMAP-Rule" id="MF_00055"/>
    </source>
</evidence>
<proteinExistence type="inferred from homology"/>
<dbReference type="EMBL" id="FMXO01000003">
    <property type="protein sequence ID" value="SDB12114.1"/>
    <property type="molecule type" value="Genomic_DNA"/>
</dbReference>
<evidence type="ECO:0000256" key="1">
    <source>
        <dbReference type="ARBA" id="ARBA00006315"/>
    </source>
</evidence>
<evidence type="ECO:0000313" key="4">
    <source>
        <dbReference type="Proteomes" id="UP000198771"/>
    </source>
</evidence>
<dbReference type="SUPFAM" id="SSF53213">
    <property type="entry name" value="LigB-like"/>
    <property type="match status" value="1"/>
</dbReference>
<dbReference type="Gene3D" id="3.40.830.10">
    <property type="entry name" value="LigB-like"/>
    <property type="match status" value="1"/>
</dbReference>
<gene>
    <name evidence="3" type="ORF">SAMN05660653_00576</name>
</gene>
<dbReference type="Pfam" id="PF01875">
    <property type="entry name" value="Memo"/>
    <property type="match status" value="1"/>
</dbReference>
<name>A0A1G6AUR5_9BACT</name>
<reference evidence="3 4" key="1">
    <citation type="submission" date="2016-10" db="EMBL/GenBank/DDBJ databases">
        <authorList>
            <person name="de Groot N.N."/>
        </authorList>
    </citation>
    <scope>NUCLEOTIDE SEQUENCE [LARGE SCALE GENOMIC DNA]</scope>
    <source>
        <strain evidence="3 4">ASO4-2</strain>
    </source>
</reference>
<evidence type="ECO:0000313" key="3">
    <source>
        <dbReference type="EMBL" id="SDB12114.1"/>
    </source>
</evidence>
<comment type="similarity">
    <text evidence="1 2">Belongs to the MEMO1 family.</text>
</comment>
<dbReference type="Proteomes" id="UP000198771">
    <property type="component" value="Unassembled WGS sequence"/>
</dbReference>
<protein>
    <recommendedName>
        <fullName evidence="2">MEMO1 family protein SAMN05660653_00576</fullName>
    </recommendedName>
</protein>
<dbReference type="PANTHER" id="PTHR11060:SF0">
    <property type="entry name" value="PROTEIN MEMO1"/>
    <property type="match status" value="1"/>
</dbReference>
<dbReference type="HAMAP" id="MF_00055">
    <property type="entry name" value="MEMO1"/>
    <property type="match status" value="1"/>
</dbReference>
<dbReference type="RefSeq" id="WP_092117063.1">
    <property type="nucleotide sequence ID" value="NZ_FMXO01000003.1"/>
</dbReference>
<dbReference type="NCBIfam" id="TIGR04336">
    <property type="entry name" value="AmmeMemoSam_B"/>
    <property type="match status" value="1"/>
</dbReference>
<organism evidence="3 4">
    <name type="scientific">Desulfonatronum thiosulfatophilum</name>
    <dbReference type="NCBI Taxonomy" id="617002"/>
    <lineage>
        <taxon>Bacteria</taxon>
        <taxon>Pseudomonadati</taxon>
        <taxon>Thermodesulfobacteriota</taxon>
        <taxon>Desulfovibrionia</taxon>
        <taxon>Desulfovibrionales</taxon>
        <taxon>Desulfonatronaceae</taxon>
        <taxon>Desulfonatronum</taxon>
    </lineage>
</organism>
<dbReference type="OrthoDB" id="9785549at2"/>